<dbReference type="EMBL" id="CP121646">
    <property type="protein sequence ID" value="WFU68397.1"/>
    <property type="molecule type" value="Genomic_DNA"/>
</dbReference>
<evidence type="ECO:0000313" key="1">
    <source>
        <dbReference type="EMBL" id="WFU68397.1"/>
    </source>
</evidence>
<sequence>MAIVRATIALADRPVAKIELKVRQDRHMRFSTERDQRSENAQVAALAKMYVVVR</sequence>
<keyword evidence="2" id="KW-1185">Reference proteome</keyword>
<gene>
    <name evidence="1" type="ORF">QA636_34485</name>
</gene>
<evidence type="ECO:0000313" key="2">
    <source>
        <dbReference type="Proteomes" id="UP001221546"/>
    </source>
</evidence>
<protein>
    <submittedName>
        <fullName evidence="1">Uncharacterized protein</fullName>
    </submittedName>
</protein>
<dbReference type="Proteomes" id="UP001221546">
    <property type="component" value="Chromosome"/>
</dbReference>
<organism evidence="1 2">
    <name type="scientific">Bradyrhizobium brasilense</name>
    <dbReference type="NCBI Taxonomy" id="1419277"/>
    <lineage>
        <taxon>Bacteria</taxon>
        <taxon>Pseudomonadati</taxon>
        <taxon>Pseudomonadota</taxon>
        <taxon>Alphaproteobacteria</taxon>
        <taxon>Hyphomicrobiales</taxon>
        <taxon>Nitrobacteraceae</taxon>
        <taxon>Bradyrhizobium</taxon>
    </lineage>
</organism>
<dbReference type="RefSeq" id="WP_310886008.1">
    <property type="nucleotide sequence ID" value="NZ_CP121646.1"/>
</dbReference>
<proteinExistence type="predicted"/>
<accession>A0ABY8JXD9</accession>
<name>A0ABY8JXD9_9BRAD</name>
<reference evidence="1 2" key="1">
    <citation type="submission" date="2023-04" db="EMBL/GenBank/DDBJ databases">
        <title>Australian commercial rhizobial inoculants.</title>
        <authorList>
            <person name="Kohlmeier M.G."/>
            <person name="O'Hara G.W."/>
            <person name="Colombi E."/>
            <person name="Ramsay J.P."/>
            <person name="Terpolilli J."/>
        </authorList>
    </citation>
    <scope>NUCLEOTIDE SEQUENCE [LARGE SCALE GENOMIC DNA]</scope>
    <source>
        <strain evidence="1 2">CB627</strain>
    </source>
</reference>